<sequence length="369" mass="41283">MLSRIYKTPSAINCQGQKLIKEQAKGAKNRQVRSIDETTVTVARGNDGPYAIKVIPGRGLGCVATSRISKGTRILAEAPLFTVPKETANLDSVESALLKELKNLTKEQQHDFFSLHNAHKGKCSPVIGITRTNAIPFGSRGSAGGIFPRAARINHSCKQNAQNSWNYNIGKLTIHAFRDIEEGEEITIAYIDGSEYFETRQNTLEEAFGFKCRCEICDISAHETKKRDRRLEEMARLDNSLGNGRRIMSKPLDCLHDAHTLFRMLIEEDMIGSRISRVYNDALQISIAHGDEARAKVFAQRAHAVRVILEGEDSPETIRLKGIIENPSSHGLYGSSTDWAQSVKEIPTGLSESDFDDWLWRQKAWKQTK</sequence>
<dbReference type="KEGG" id="ure:UREG_02998"/>
<dbReference type="AlphaFoldDB" id="C4JNK0"/>
<dbReference type="OMA" id="AFQICAM"/>
<dbReference type="Gene3D" id="2.170.270.10">
    <property type="entry name" value="SET domain"/>
    <property type="match status" value="1"/>
</dbReference>
<dbReference type="PROSITE" id="PS50280">
    <property type="entry name" value="SET"/>
    <property type="match status" value="1"/>
</dbReference>
<dbReference type="Proteomes" id="UP000002058">
    <property type="component" value="Unassembled WGS sequence"/>
</dbReference>
<protein>
    <recommendedName>
        <fullName evidence="1">SET domain-containing protein</fullName>
    </recommendedName>
</protein>
<organism evidence="2 3">
    <name type="scientific">Uncinocarpus reesii (strain UAMH 1704)</name>
    <dbReference type="NCBI Taxonomy" id="336963"/>
    <lineage>
        <taxon>Eukaryota</taxon>
        <taxon>Fungi</taxon>
        <taxon>Dikarya</taxon>
        <taxon>Ascomycota</taxon>
        <taxon>Pezizomycotina</taxon>
        <taxon>Eurotiomycetes</taxon>
        <taxon>Eurotiomycetidae</taxon>
        <taxon>Onygenales</taxon>
        <taxon>Onygenaceae</taxon>
        <taxon>Uncinocarpus</taxon>
    </lineage>
</organism>
<feature type="domain" description="SET" evidence="1">
    <location>
        <begin position="38"/>
        <end position="191"/>
    </location>
</feature>
<dbReference type="eggNOG" id="KOG2084">
    <property type="taxonomic scope" value="Eukaryota"/>
</dbReference>
<dbReference type="HOGENOM" id="CLU_028281_0_0_1"/>
<dbReference type="Pfam" id="PF00856">
    <property type="entry name" value="SET"/>
    <property type="match status" value="1"/>
</dbReference>
<dbReference type="InterPro" id="IPR046341">
    <property type="entry name" value="SET_dom_sf"/>
</dbReference>
<gene>
    <name evidence="2" type="ORF">UREG_02998</name>
</gene>
<dbReference type="PANTHER" id="PTHR47332">
    <property type="entry name" value="SET DOMAIN-CONTAINING PROTEIN 5"/>
    <property type="match status" value="1"/>
</dbReference>
<keyword evidence="3" id="KW-1185">Reference proteome</keyword>
<dbReference type="OrthoDB" id="265717at2759"/>
<dbReference type="InParanoid" id="C4JNK0"/>
<evidence type="ECO:0000259" key="1">
    <source>
        <dbReference type="PROSITE" id="PS50280"/>
    </source>
</evidence>
<dbReference type="RefSeq" id="XP_002543482.1">
    <property type="nucleotide sequence ID" value="XM_002543436.1"/>
</dbReference>
<dbReference type="SUPFAM" id="SSF82199">
    <property type="entry name" value="SET domain"/>
    <property type="match status" value="1"/>
</dbReference>
<reference evidence="3" key="1">
    <citation type="journal article" date="2009" name="Genome Res.">
        <title>Comparative genomic analyses of the human fungal pathogens Coccidioides and their relatives.</title>
        <authorList>
            <person name="Sharpton T.J."/>
            <person name="Stajich J.E."/>
            <person name="Rounsley S.D."/>
            <person name="Gardner M.J."/>
            <person name="Wortman J.R."/>
            <person name="Jordar V.S."/>
            <person name="Maiti R."/>
            <person name="Kodira C.D."/>
            <person name="Neafsey D.E."/>
            <person name="Zeng Q."/>
            <person name="Hung C.-Y."/>
            <person name="McMahan C."/>
            <person name="Muszewska A."/>
            <person name="Grynberg M."/>
            <person name="Mandel M.A."/>
            <person name="Kellner E.M."/>
            <person name="Barker B.M."/>
            <person name="Galgiani J.N."/>
            <person name="Orbach M.J."/>
            <person name="Kirkland T.N."/>
            <person name="Cole G.T."/>
            <person name="Henn M.R."/>
            <person name="Birren B.W."/>
            <person name="Taylor J.W."/>
        </authorList>
    </citation>
    <scope>NUCLEOTIDE SEQUENCE [LARGE SCALE GENOMIC DNA]</scope>
    <source>
        <strain evidence="3">UAMH 1704</strain>
    </source>
</reference>
<proteinExistence type="predicted"/>
<dbReference type="SMART" id="SM00317">
    <property type="entry name" value="SET"/>
    <property type="match status" value="1"/>
</dbReference>
<dbReference type="VEuPathDB" id="FungiDB:UREG_02998"/>
<dbReference type="InterPro" id="IPR053185">
    <property type="entry name" value="SET_domain_protein"/>
</dbReference>
<dbReference type="STRING" id="336963.C4JNK0"/>
<name>C4JNK0_UNCRE</name>
<dbReference type="PANTHER" id="PTHR47332:SF2">
    <property type="entry name" value="SET-6"/>
    <property type="match status" value="1"/>
</dbReference>
<dbReference type="EMBL" id="CH476616">
    <property type="protein sequence ID" value="EEP78153.1"/>
    <property type="molecule type" value="Genomic_DNA"/>
</dbReference>
<dbReference type="GeneID" id="8439017"/>
<dbReference type="CDD" id="cd20071">
    <property type="entry name" value="SET_SMYD"/>
    <property type="match status" value="1"/>
</dbReference>
<accession>C4JNK0</accession>
<evidence type="ECO:0000313" key="3">
    <source>
        <dbReference type="Proteomes" id="UP000002058"/>
    </source>
</evidence>
<dbReference type="InterPro" id="IPR001214">
    <property type="entry name" value="SET_dom"/>
</dbReference>
<evidence type="ECO:0000313" key="2">
    <source>
        <dbReference type="EMBL" id="EEP78153.1"/>
    </source>
</evidence>